<keyword evidence="1" id="KW-0813">Transport</keyword>
<sequence length="99" mass="11053">MKKILLACNAGLSTSMLVQKMKESAEERKIEVEILAVSVSSVEDHPNYDILLLGPQVRFLQDNIKEKVNMPVMVIDTMDYGMLNGKKVLDNALAEMKGE</sequence>
<dbReference type="AlphaFoldDB" id="A0AAD2DEE5"/>
<evidence type="ECO:0000313" key="9">
    <source>
        <dbReference type="EMBL" id="CAI3637686.1"/>
    </source>
</evidence>
<dbReference type="EC" id="2.7.1.205" evidence="9"/>
<dbReference type="InterPro" id="IPR051819">
    <property type="entry name" value="PTS_sugar-specific_EIIB"/>
</dbReference>
<dbReference type="SUPFAM" id="SSF52794">
    <property type="entry name" value="PTS system IIB component-like"/>
    <property type="match status" value="1"/>
</dbReference>
<dbReference type="CDD" id="cd05564">
    <property type="entry name" value="PTS_IIB_chitobiose_lichenan"/>
    <property type="match status" value="1"/>
</dbReference>
<keyword evidence="3" id="KW-0762">Sugar transport</keyword>
<feature type="modified residue" description="Phosphocysteine; by EIIA" evidence="7">
    <location>
        <position position="8"/>
    </location>
</feature>
<keyword evidence="4 9" id="KW-0808">Transferase</keyword>
<dbReference type="Pfam" id="PF02302">
    <property type="entry name" value="PTS_IIB"/>
    <property type="match status" value="1"/>
</dbReference>
<dbReference type="EMBL" id="CAMTCP010000247">
    <property type="protein sequence ID" value="CAI3637686.1"/>
    <property type="molecule type" value="Genomic_DNA"/>
</dbReference>
<name>A0AAD2DEE5_9CLOT</name>
<evidence type="ECO:0000256" key="7">
    <source>
        <dbReference type="PROSITE-ProRule" id="PRU00423"/>
    </source>
</evidence>
<protein>
    <submittedName>
        <fullName evidence="9">PTS system oligo-beta-mannoside-specific EIIB component</fullName>
        <ecNumber evidence="9">2.7.1.205</ecNumber>
    </submittedName>
</protein>
<dbReference type="PANTHER" id="PTHR34581">
    <property type="entry name" value="PTS SYSTEM N,N'-DIACETYLCHITOBIOSE-SPECIFIC EIIB COMPONENT"/>
    <property type="match status" value="1"/>
</dbReference>
<keyword evidence="6" id="KW-0418">Kinase</keyword>
<evidence type="ECO:0000259" key="8">
    <source>
        <dbReference type="PROSITE" id="PS51100"/>
    </source>
</evidence>
<evidence type="ECO:0000256" key="1">
    <source>
        <dbReference type="ARBA" id="ARBA00022448"/>
    </source>
</evidence>
<keyword evidence="2" id="KW-0597">Phosphoprotein</keyword>
<evidence type="ECO:0000313" key="10">
    <source>
        <dbReference type="Proteomes" id="UP001189143"/>
    </source>
</evidence>
<evidence type="ECO:0000256" key="4">
    <source>
        <dbReference type="ARBA" id="ARBA00022679"/>
    </source>
</evidence>
<dbReference type="RefSeq" id="WP_125149380.1">
    <property type="nucleotide sequence ID" value="NZ_CAKJVF010000247.1"/>
</dbReference>
<keyword evidence="5" id="KW-0598">Phosphotransferase system</keyword>
<evidence type="ECO:0000256" key="5">
    <source>
        <dbReference type="ARBA" id="ARBA00022683"/>
    </source>
</evidence>
<dbReference type="InterPro" id="IPR036095">
    <property type="entry name" value="PTS_EIIB-like_sf"/>
</dbReference>
<reference evidence="9" key="1">
    <citation type="submission" date="2022-10" db="EMBL/GenBank/DDBJ databases">
        <authorList>
            <person name="Aires J."/>
            <person name="Mesa V."/>
        </authorList>
    </citation>
    <scope>NUCLEOTIDE SEQUENCE</scope>
    <source>
        <strain evidence="9">Clostridium neonatale JD116</strain>
    </source>
</reference>
<feature type="domain" description="PTS EIIB type-3" evidence="8">
    <location>
        <begin position="1"/>
        <end position="99"/>
    </location>
</feature>
<comment type="caution">
    <text evidence="9">The sequence shown here is derived from an EMBL/GenBank/DDBJ whole genome shotgun (WGS) entry which is preliminary data.</text>
</comment>
<dbReference type="GO" id="GO:0008982">
    <property type="term" value="F:protein-N(PI)-phosphohistidine-sugar phosphotransferase activity"/>
    <property type="evidence" value="ECO:0007669"/>
    <property type="project" value="InterPro"/>
</dbReference>
<dbReference type="Gene3D" id="3.40.50.2300">
    <property type="match status" value="1"/>
</dbReference>
<dbReference type="PROSITE" id="PS51100">
    <property type="entry name" value="PTS_EIIB_TYPE_3"/>
    <property type="match status" value="1"/>
</dbReference>
<dbReference type="GO" id="GO:0016301">
    <property type="term" value="F:kinase activity"/>
    <property type="evidence" value="ECO:0007669"/>
    <property type="project" value="UniProtKB-KW"/>
</dbReference>
<evidence type="ECO:0000256" key="6">
    <source>
        <dbReference type="ARBA" id="ARBA00022777"/>
    </source>
</evidence>
<gene>
    <name evidence="9" type="primary">gmuB</name>
    <name evidence="9" type="ORF">CNEO2_490006</name>
</gene>
<dbReference type="GO" id="GO:0009401">
    <property type="term" value="P:phosphoenolpyruvate-dependent sugar phosphotransferase system"/>
    <property type="evidence" value="ECO:0007669"/>
    <property type="project" value="UniProtKB-KW"/>
</dbReference>
<dbReference type="Proteomes" id="UP001189143">
    <property type="component" value="Unassembled WGS sequence"/>
</dbReference>
<accession>A0AAD2DEE5</accession>
<evidence type="ECO:0000256" key="3">
    <source>
        <dbReference type="ARBA" id="ARBA00022597"/>
    </source>
</evidence>
<dbReference type="PANTHER" id="PTHR34581:SF2">
    <property type="entry name" value="PTS SYSTEM N,N'-DIACETYLCHITOBIOSE-SPECIFIC EIIB COMPONENT"/>
    <property type="match status" value="1"/>
</dbReference>
<organism evidence="9 10">
    <name type="scientific">Clostridium neonatale</name>
    <dbReference type="NCBI Taxonomy" id="137838"/>
    <lineage>
        <taxon>Bacteria</taxon>
        <taxon>Bacillati</taxon>
        <taxon>Bacillota</taxon>
        <taxon>Clostridia</taxon>
        <taxon>Eubacteriales</taxon>
        <taxon>Clostridiaceae</taxon>
        <taxon>Clostridium</taxon>
    </lineage>
</organism>
<dbReference type="InterPro" id="IPR003501">
    <property type="entry name" value="PTS_EIIB_2/3"/>
</dbReference>
<dbReference type="InterPro" id="IPR013012">
    <property type="entry name" value="PTS_EIIB_3"/>
</dbReference>
<evidence type="ECO:0000256" key="2">
    <source>
        <dbReference type="ARBA" id="ARBA00022553"/>
    </source>
</evidence>
<proteinExistence type="predicted"/>